<organism evidence="1 2">
    <name type="scientific">Halorussus gelatinilyticus</name>
    <dbReference type="NCBI Taxonomy" id="2937524"/>
    <lineage>
        <taxon>Archaea</taxon>
        <taxon>Methanobacteriati</taxon>
        <taxon>Methanobacteriota</taxon>
        <taxon>Stenosarchaea group</taxon>
        <taxon>Halobacteria</taxon>
        <taxon>Halobacteriales</taxon>
        <taxon>Haladaptataceae</taxon>
        <taxon>Halorussus</taxon>
    </lineage>
</organism>
<dbReference type="KEGG" id="haxz:M0R88_18605"/>
<proteinExistence type="predicted"/>
<name>A0A8U0II65_9EURY</name>
<dbReference type="Proteomes" id="UP000830434">
    <property type="component" value="Chromosome"/>
</dbReference>
<keyword evidence="2" id="KW-1185">Reference proteome</keyword>
<sequence>MGYGGTFRLIDHHELYGHFERDYEELSSVVEATGEETPPTVREARESLGDALALVDGFSPPPTCNSFDEFADVLGWTPTLYGLTAPHQGCKLSLLTREDGRILYERVPEFIGEHSEYGAELWRKLVGRADDATYRIEVRETEYLFETDLTGFLYGSELSELAEELRPILPKTDAFYAEIVRDVGSYPDACQLRIIDAIAILCEQAGDDELLIHEFSY</sequence>
<dbReference type="EMBL" id="CP096658">
    <property type="protein sequence ID" value="UPW00498.1"/>
    <property type="molecule type" value="Genomic_DNA"/>
</dbReference>
<evidence type="ECO:0000313" key="2">
    <source>
        <dbReference type="Proteomes" id="UP000830434"/>
    </source>
</evidence>
<dbReference type="GeneID" id="72191910"/>
<gene>
    <name evidence="1" type="ORF">M0R88_18605</name>
</gene>
<reference evidence="1" key="1">
    <citation type="submission" date="2022-04" db="EMBL/GenBank/DDBJ databases">
        <title>Diverse halophilic archaea isolated from saline environments.</title>
        <authorList>
            <person name="Cui H.-L."/>
        </authorList>
    </citation>
    <scope>NUCLEOTIDE SEQUENCE</scope>
    <source>
        <strain evidence="1">XZYJT40</strain>
    </source>
</reference>
<dbReference type="RefSeq" id="WP_248654909.1">
    <property type="nucleotide sequence ID" value="NZ_CP096658.1"/>
</dbReference>
<evidence type="ECO:0000313" key="1">
    <source>
        <dbReference type="EMBL" id="UPW00498.1"/>
    </source>
</evidence>
<protein>
    <submittedName>
        <fullName evidence="1">Uncharacterized protein</fullName>
    </submittedName>
</protein>
<accession>A0A8U0II65</accession>
<dbReference type="AlphaFoldDB" id="A0A8U0II65"/>